<dbReference type="Proteomes" id="UP000002255">
    <property type="component" value="Chromosome"/>
</dbReference>
<dbReference type="PANTHER" id="PTHR30055">
    <property type="entry name" value="HTH-TYPE TRANSCRIPTIONAL REGULATOR RUTR"/>
    <property type="match status" value="1"/>
</dbReference>
<evidence type="ECO:0000259" key="4">
    <source>
        <dbReference type="PROSITE" id="PS50977"/>
    </source>
</evidence>
<dbReference type="Gene3D" id="1.10.10.60">
    <property type="entry name" value="Homeodomain-like"/>
    <property type="match status" value="1"/>
</dbReference>
<dbReference type="AlphaFoldDB" id="D1BVI4"/>
<dbReference type="EMBL" id="CP001821">
    <property type="protein sequence ID" value="ACZ29455.1"/>
    <property type="molecule type" value="Genomic_DNA"/>
</dbReference>
<evidence type="ECO:0000256" key="1">
    <source>
        <dbReference type="ARBA" id="ARBA00023125"/>
    </source>
</evidence>
<dbReference type="PRINTS" id="PR00455">
    <property type="entry name" value="HTHTETR"/>
</dbReference>
<gene>
    <name evidence="5" type="ordered locus">Xcel_0416</name>
</gene>
<dbReference type="KEGG" id="xce:Xcel_0416"/>
<evidence type="ECO:0000256" key="2">
    <source>
        <dbReference type="PROSITE-ProRule" id="PRU00335"/>
    </source>
</evidence>
<feature type="region of interest" description="Disordered" evidence="3">
    <location>
        <begin position="1"/>
        <end position="21"/>
    </location>
</feature>
<dbReference type="GO" id="GO:0000976">
    <property type="term" value="F:transcription cis-regulatory region binding"/>
    <property type="evidence" value="ECO:0007669"/>
    <property type="project" value="TreeGrafter"/>
</dbReference>
<evidence type="ECO:0000256" key="3">
    <source>
        <dbReference type="SAM" id="MobiDB-lite"/>
    </source>
</evidence>
<dbReference type="Pfam" id="PF17920">
    <property type="entry name" value="TetR_C_16"/>
    <property type="match status" value="1"/>
</dbReference>
<organism evidence="5 6">
    <name type="scientific">Xylanimonas cellulosilytica (strain DSM 15894 / JCM 12276 / CECT 5975 / KCTC 9989 / LMG 20990 / NBRC 107835 / XIL07)</name>
    <dbReference type="NCBI Taxonomy" id="446471"/>
    <lineage>
        <taxon>Bacteria</taxon>
        <taxon>Bacillati</taxon>
        <taxon>Actinomycetota</taxon>
        <taxon>Actinomycetes</taxon>
        <taxon>Micrococcales</taxon>
        <taxon>Promicromonosporaceae</taxon>
        <taxon>Xylanimonas</taxon>
    </lineage>
</organism>
<dbReference type="SUPFAM" id="SSF48498">
    <property type="entry name" value="Tetracyclin repressor-like, C-terminal domain"/>
    <property type="match status" value="1"/>
</dbReference>
<evidence type="ECO:0000313" key="5">
    <source>
        <dbReference type="EMBL" id="ACZ29455.1"/>
    </source>
</evidence>
<feature type="DNA-binding region" description="H-T-H motif" evidence="2">
    <location>
        <begin position="43"/>
        <end position="62"/>
    </location>
</feature>
<dbReference type="GO" id="GO:0003700">
    <property type="term" value="F:DNA-binding transcription factor activity"/>
    <property type="evidence" value="ECO:0007669"/>
    <property type="project" value="TreeGrafter"/>
</dbReference>
<dbReference type="InterPro" id="IPR009057">
    <property type="entry name" value="Homeodomain-like_sf"/>
</dbReference>
<keyword evidence="6" id="KW-1185">Reference proteome</keyword>
<protein>
    <submittedName>
        <fullName evidence="5">Transcriptional regulator, TetR family</fullName>
    </submittedName>
</protein>
<feature type="domain" description="HTH tetR-type" evidence="4">
    <location>
        <begin position="20"/>
        <end position="80"/>
    </location>
</feature>
<dbReference type="Pfam" id="PF00440">
    <property type="entry name" value="TetR_N"/>
    <property type="match status" value="1"/>
</dbReference>
<dbReference type="InterPro" id="IPR050109">
    <property type="entry name" value="HTH-type_TetR-like_transc_reg"/>
</dbReference>
<accession>D1BVI4</accession>
<dbReference type="STRING" id="446471.Xcel_0416"/>
<dbReference type="HOGENOM" id="CLU_069356_10_0_11"/>
<proteinExistence type="predicted"/>
<dbReference type="SUPFAM" id="SSF46689">
    <property type="entry name" value="Homeodomain-like"/>
    <property type="match status" value="1"/>
</dbReference>
<dbReference type="PANTHER" id="PTHR30055:SF235">
    <property type="entry name" value="TRANSCRIPTIONAL REGULATORY PROTEIN"/>
    <property type="match status" value="1"/>
</dbReference>
<dbReference type="eggNOG" id="COG1309">
    <property type="taxonomic scope" value="Bacteria"/>
</dbReference>
<reference evidence="6" key="1">
    <citation type="submission" date="2009-11" db="EMBL/GenBank/DDBJ databases">
        <title>The complete chromosome of Xylanimonas cellulosilytica DSM 15894.</title>
        <authorList>
            <consortium name="US DOE Joint Genome Institute (JGI-PGF)"/>
            <person name="Lucas S."/>
            <person name="Copeland A."/>
            <person name="Lapidus A."/>
            <person name="Glavina del Rio T."/>
            <person name="Dalin E."/>
            <person name="Tice H."/>
            <person name="Bruce D."/>
            <person name="Goodwin L."/>
            <person name="Pitluck S."/>
            <person name="Kyrpides N."/>
            <person name="Mavromatis K."/>
            <person name="Ivanova N."/>
            <person name="Mikhailova N."/>
            <person name="Foster B."/>
            <person name="Clum A."/>
            <person name="Brettin T."/>
            <person name="Detter J.C."/>
            <person name="Han C."/>
            <person name="Larimer F."/>
            <person name="Land M."/>
            <person name="Hauser L."/>
            <person name="Markowitz V."/>
            <person name="Cheng J.F."/>
            <person name="Hugenholtz P."/>
            <person name="Woyke T."/>
            <person name="Wu D."/>
            <person name="Gehrich-Schroeter G."/>
            <person name="Schneider S."/>
            <person name="Pukall S.R."/>
            <person name="Klenk H.P."/>
            <person name="Eisen J.A."/>
        </authorList>
    </citation>
    <scope>NUCLEOTIDE SEQUENCE [LARGE SCALE GENOMIC DNA]</scope>
    <source>
        <strain evidence="6">DSM 15894 / CECT 5975 / LMG 20990 / XIL07</strain>
    </source>
</reference>
<keyword evidence="1 2" id="KW-0238">DNA-binding</keyword>
<dbReference type="InterPro" id="IPR036271">
    <property type="entry name" value="Tet_transcr_reg_TetR-rel_C_sf"/>
</dbReference>
<reference evidence="5 6" key="2">
    <citation type="journal article" date="2010" name="Stand. Genomic Sci.">
        <title>Complete genome sequence of Xylanimonas cellulosilytica type strain (XIL07).</title>
        <authorList>
            <person name="Foster B."/>
            <person name="Pukall R."/>
            <person name="Abt B."/>
            <person name="Nolan M."/>
            <person name="Glavina Del Rio T."/>
            <person name="Chen F."/>
            <person name="Lucas S."/>
            <person name="Tice H."/>
            <person name="Pitluck S."/>
            <person name="Cheng J.-F."/>
            <person name="Chertkov O."/>
            <person name="Brettin T."/>
            <person name="Han C."/>
            <person name="Detter J.C."/>
            <person name="Bruce D."/>
            <person name="Goodwin L."/>
            <person name="Ivanova N."/>
            <person name="Mavromatis K."/>
            <person name="Pati A."/>
            <person name="Mikhailova N."/>
            <person name="Chen A."/>
            <person name="Palaniappan K."/>
            <person name="Land M."/>
            <person name="Hauser L."/>
            <person name="Chang Y.-J."/>
            <person name="Jeffries C.D."/>
            <person name="Chain P."/>
            <person name="Rohde M."/>
            <person name="Goeker M."/>
            <person name="Bristow J."/>
            <person name="Eisen J.A."/>
            <person name="Markowitz V."/>
            <person name="Hugenholtz P."/>
            <person name="Kyrpides N.C."/>
            <person name="Klenk H.-P."/>
            <person name="Lapidus A."/>
        </authorList>
    </citation>
    <scope>NUCLEOTIDE SEQUENCE [LARGE SCALE GENOMIC DNA]</scope>
    <source>
        <strain evidence="6">DSM 15894 / CECT 5975 / LMG 20990 / XIL07</strain>
    </source>
</reference>
<dbReference type="InterPro" id="IPR001647">
    <property type="entry name" value="HTH_TetR"/>
</dbReference>
<dbReference type="PROSITE" id="PS50977">
    <property type="entry name" value="HTH_TETR_2"/>
    <property type="match status" value="1"/>
</dbReference>
<sequence length="228" mass="23873">MNGPVADESGTRRGRRPAGRETRGEILAAARVVFLEQGYDATSVRAVARRAGVDPGTVRHWFGDKARLFAAALGMSDVDPGAVARDAIEGPLDGIGTRLVRHVLETWDADDGGAGIRLALPVALADPEKRALLPQYLGTEILGPIAARLDPASARLRASLAATQMVGVLLARYVIGVEPIASLPAARVAELVGPTLERYLVGSFDPMPTSGAPLASEPAPEHNSPHGE</sequence>
<dbReference type="InterPro" id="IPR041678">
    <property type="entry name" value="TetR_C_16"/>
</dbReference>
<name>D1BVI4_XYLCX</name>
<evidence type="ECO:0000313" key="6">
    <source>
        <dbReference type="Proteomes" id="UP000002255"/>
    </source>
</evidence>
<dbReference type="Gene3D" id="1.10.357.10">
    <property type="entry name" value="Tetracycline Repressor, domain 2"/>
    <property type="match status" value="1"/>
</dbReference>